<dbReference type="PANTHER" id="PTHR13903">
    <property type="entry name" value="PIRIN-RELATED"/>
    <property type="match status" value="1"/>
</dbReference>
<feature type="domain" description="Pirin N-terminal" evidence="4">
    <location>
        <begin position="23"/>
        <end position="119"/>
    </location>
</feature>
<dbReference type="PANTHER" id="PTHR13903:SF8">
    <property type="entry name" value="PIRIN"/>
    <property type="match status" value="1"/>
</dbReference>
<dbReference type="CDD" id="cd02909">
    <property type="entry name" value="cupin_pirin_N"/>
    <property type="match status" value="1"/>
</dbReference>
<dbReference type="EMBL" id="MJIH01000001">
    <property type="protein sequence ID" value="OLR64238.1"/>
    <property type="molecule type" value="Genomic_DNA"/>
</dbReference>
<dbReference type="InterPro" id="IPR008778">
    <property type="entry name" value="Pirin_C_dom"/>
</dbReference>
<dbReference type="Pfam" id="PF05726">
    <property type="entry name" value="Pirin_C"/>
    <property type="match status" value="1"/>
</dbReference>
<dbReference type="SUPFAM" id="SSF51182">
    <property type="entry name" value="RmlC-like cupins"/>
    <property type="match status" value="1"/>
</dbReference>
<comment type="cofactor">
    <cofactor evidence="2">
        <name>Fe cation</name>
        <dbReference type="ChEBI" id="CHEBI:24875"/>
    </cofactor>
    <text evidence="2">Binds 1 Fe cation per subunit.</text>
</comment>
<comment type="caution">
    <text evidence="6">The sequence shown here is derived from an EMBL/GenBank/DDBJ whole genome shotgun (WGS) entry which is preliminary data.</text>
</comment>
<organism evidence="6 7">
    <name type="scientific">Peptoniphilus porci</name>
    <dbReference type="NCBI Taxonomy" id="2652280"/>
    <lineage>
        <taxon>Bacteria</taxon>
        <taxon>Bacillati</taxon>
        <taxon>Bacillota</taxon>
        <taxon>Tissierellia</taxon>
        <taxon>Tissierellales</taxon>
        <taxon>Peptoniphilaceae</taxon>
        <taxon>Peptoniphilus</taxon>
    </lineage>
</organism>
<comment type="similarity">
    <text evidence="1 3">Belongs to the pirin family.</text>
</comment>
<evidence type="ECO:0000313" key="7">
    <source>
        <dbReference type="Proteomes" id="UP000187166"/>
    </source>
</evidence>
<dbReference type="InterPro" id="IPR011051">
    <property type="entry name" value="RmlC_Cupin_sf"/>
</dbReference>
<feature type="binding site" evidence="2">
    <location>
        <position position="60"/>
    </location>
    <ligand>
        <name>Fe cation</name>
        <dbReference type="ChEBI" id="CHEBI:24875"/>
    </ligand>
</feature>
<dbReference type="AlphaFoldDB" id="A0A1U7LY13"/>
<dbReference type="InterPro" id="IPR012093">
    <property type="entry name" value="Pirin"/>
</dbReference>
<dbReference type="GO" id="GO:0046872">
    <property type="term" value="F:metal ion binding"/>
    <property type="evidence" value="ECO:0007669"/>
    <property type="project" value="UniProtKB-KW"/>
</dbReference>
<feature type="binding site" evidence="2">
    <location>
        <position position="58"/>
    </location>
    <ligand>
        <name>Fe cation</name>
        <dbReference type="ChEBI" id="CHEBI:24875"/>
    </ligand>
</feature>
<evidence type="ECO:0000256" key="1">
    <source>
        <dbReference type="ARBA" id="ARBA00008416"/>
    </source>
</evidence>
<evidence type="ECO:0000256" key="2">
    <source>
        <dbReference type="PIRSR" id="PIRSR006232-1"/>
    </source>
</evidence>
<gene>
    <name evidence="6" type="ORF">BIV18_01085</name>
</gene>
<dbReference type="InterPro" id="IPR014710">
    <property type="entry name" value="RmlC-like_jellyroll"/>
</dbReference>
<evidence type="ECO:0000313" key="6">
    <source>
        <dbReference type="EMBL" id="OLR64238.1"/>
    </source>
</evidence>
<dbReference type="InterPro" id="IPR003829">
    <property type="entry name" value="Pirin_N_dom"/>
</dbReference>
<evidence type="ECO:0008006" key="8">
    <source>
        <dbReference type="Google" id="ProtNLM"/>
    </source>
</evidence>
<dbReference type="Pfam" id="PF02678">
    <property type="entry name" value="Pirin"/>
    <property type="match status" value="1"/>
</dbReference>
<reference evidence="6 7" key="1">
    <citation type="journal article" date="2016" name="Appl. Environ. Microbiol.">
        <title>Function and Phylogeny of Bacterial Butyryl Coenzyme A:Acetate Transferases and Their Diversity in the Proximal Colon of Swine.</title>
        <authorList>
            <person name="Trachsel J."/>
            <person name="Bayles D.O."/>
            <person name="Looft T."/>
            <person name="Levine U.Y."/>
            <person name="Allen H.K."/>
        </authorList>
    </citation>
    <scope>NUCLEOTIDE SEQUENCE [LARGE SCALE GENOMIC DNA]</scope>
    <source>
        <strain evidence="6 7">35-6-1</strain>
    </source>
</reference>
<keyword evidence="2" id="KW-0479">Metal-binding</keyword>
<protein>
    <recommendedName>
        <fullName evidence="8">Quercetin 2,3-dioxygenase</fullName>
    </recommendedName>
</protein>
<keyword evidence="7" id="KW-1185">Reference proteome</keyword>
<feature type="binding site" evidence="2">
    <location>
        <position position="102"/>
    </location>
    <ligand>
        <name>Fe cation</name>
        <dbReference type="ChEBI" id="CHEBI:24875"/>
    </ligand>
</feature>
<dbReference type="CDD" id="cd02247">
    <property type="entry name" value="cupin_pirin_C"/>
    <property type="match status" value="1"/>
</dbReference>
<keyword evidence="2" id="KW-0408">Iron</keyword>
<proteinExistence type="inferred from homology"/>
<sequence length="282" mass="32061">MERKVIKKVQGFRTKDGAGVSLVRVLGHETVEDFDPILMLDSFDSTNPEEYTAGFPMHPHRGIETVSYLYKGKMVHKDTLGNEDGIGDGEVQWMNSGSGIEHEEMVPASDRLLGVQLWLNLPKKEKMSKPTYNKIHRDEIEEIDIDSGMIRLLAGTYKEHRGFEGEHLPLDYYDIHLEPNKEFTIETDHNKSVMIFTLIGDVYVGDEHIEEKTAAKLSEGDKLTIKNGDNKAQVLFMSSDKLNEEVAWAGPIVMNTSKEIRQAYEDLRNGTFIKEKIEFNAD</sequence>
<dbReference type="PIRSF" id="PIRSF006232">
    <property type="entry name" value="Pirin"/>
    <property type="match status" value="1"/>
</dbReference>
<evidence type="ECO:0000256" key="3">
    <source>
        <dbReference type="RuleBase" id="RU003457"/>
    </source>
</evidence>
<feature type="domain" description="Pirin C-terminal" evidence="5">
    <location>
        <begin position="172"/>
        <end position="272"/>
    </location>
</feature>
<accession>A0A1U7LY13</accession>
<dbReference type="STRING" id="1465756.BIV18_01085"/>
<name>A0A1U7LY13_9FIRM</name>
<feature type="binding site" evidence="2">
    <location>
        <position position="104"/>
    </location>
    <ligand>
        <name>Fe cation</name>
        <dbReference type="ChEBI" id="CHEBI:24875"/>
    </ligand>
</feature>
<evidence type="ECO:0000259" key="4">
    <source>
        <dbReference type="Pfam" id="PF02678"/>
    </source>
</evidence>
<dbReference type="Gene3D" id="2.60.120.10">
    <property type="entry name" value="Jelly Rolls"/>
    <property type="match status" value="2"/>
</dbReference>
<evidence type="ECO:0000259" key="5">
    <source>
        <dbReference type="Pfam" id="PF05726"/>
    </source>
</evidence>
<dbReference type="Proteomes" id="UP000187166">
    <property type="component" value="Unassembled WGS sequence"/>
</dbReference>